<dbReference type="InterPro" id="IPR008181">
    <property type="entry name" value="dUTPase"/>
</dbReference>
<dbReference type="AlphaFoldDB" id="A0A6C0D610"/>
<feature type="domain" description="dUTPase-like" evidence="5">
    <location>
        <begin position="96"/>
        <end position="186"/>
    </location>
</feature>
<organism evidence="6">
    <name type="scientific">viral metagenome</name>
    <dbReference type="NCBI Taxonomy" id="1070528"/>
    <lineage>
        <taxon>unclassified sequences</taxon>
        <taxon>metagenomes</taxon>
        <taxon>organismal metagenomes</taxon>
    </lineage>
</organism>
<evidence type="ECO:0000256" key="4">
    <source>
        <dbReference type="ARBA" id="ARBA00023080"/>
    </source>
</evidence>
<dbReference type="InterPro" id="IPR036157">
    <property type="entry name" value="dUTPase-like_sf"/>
</dbReference>
<dbReference type="GO" id="GO:0046081">
    <property type="term" value="P:dUTP catabolic process"/>
    <property type="evidence" value="ECO:0007669"/>
    <property type="project" value="InterPro"/>
</dbReference>
<dbReference type="InterPro" id="IPR029054">
    <property type="entry name" value="dUTPase-like"/>
</dbReference>
<evidence type="ECO:0000313" key="6">
    <source>
        <dbReference type="EMBL" id="QHT12258.1"/>
    </source>
</evidence>
<accession>A0A6C0D610</accession>
<dbReference type="CDD" id="cd07557">
    <property type="entry name" value="trimeric_dUTPase"/>
    <property type="match status" value="1"/>
</dbReference>
<keyword evidence="3" id="KW-0378">Hydrolase</keyword>
<evidence type="ECO:0000256" key="2">
    <source>
        <dbReference type="ARBA" id="ARBA00012379"/>
    </source>
</evidence>
<evidence type="ECO:0000256" key="1">
    <source>
        <dbReference type="ARBA" id="ARBA00006581"/>
    </source>
</evidence>
<dbReference type="GO" id="GO:0006226">
    <property type="term" value="P:dUMP biosynthetic process"/>
    <property type="evidence" value="ECO:0007669"/>
    <property type="project" value="InterPro"/>
</dbReference>
<dbReference type="GO" id="GO:0000287">
    <property type="term" value="F:magnesium ion binding"/>
    <property type="evidence" value="ECO:0007669"/>
    <property type="project" value="InterPro"/>
</dbReference>
<protein>
    <recommendedName>
        <fullName evidence="2">dUTP diphosphatase</fullName>
        <ecNumber evidence="2">3.6.1.23</ecNumber>
    </recommendedName>
</protein>
<dbReference type="InterPro" id="IPR033704">
    <property type="entry name" value="dUTPase_trimeric"/>
</dbReference>
<keyword evidence="4" id="KW-0546">Nucleotide metabolism</keyword>
<reference evidence="6" key="1">
    <citation type="journal article" date="2020" name="Nature">
        <title>Giant virus diversity and host interactions through global metagenomics.</title>
        <authorList>
            <person name="Schulz F."/>
            <person name="Roux S."/>
            <person name="Paez-Espino D."/>
            <person name="Jungbluth S."/>
            <person name="Walsh D.A."/>
            <person name="Denef V.J."/>
            <person name="McMahon K.D."/>
            <person name="Konstantinidis K.T."/>
            <person name="Eloe-Fadrosh E.A."/>
            <person name="Kyrpides N.C."/>
            <person name="Woyke T."/>
        </authorList>
    </citation>
    <scope>NUCLEOTIDE SEQUENCE</scope>
    <source>
        <strain evidence="6">GVMAG-M-3300023174-129</strain>
    </source>
</reference>
<evidence type="ECO:0000256" key="3">
    <source>
        <dbReference type="ARBA" id="ARBA00022801"/>
    </source>
</evidence>
<dbReference type="Pfam" id="PF00692">
    <property type="entry name" value="dUTPase"/>
    <property type="match status" value="1"/>
</dbReference>
<dbReference type="EMBL" id="MN739542">
    <property type="protein sequence ID" value="QHT12258.1"/>
    <property type="molecule type" value="Genomic_DNA"/>
</dbReference>
<evidence type="ECO:0000259" key="5">
    <source>
        <dbReference type="Pfam" id="PF00692"/>
    </source>
</evidence>
<dbReference type="PANTHER" id="PTHR11241:SF0">
    <property type="entry name" value="DEOXYURIDINE 5'-TRIPHOSPHATE NUCLEOTIDOHYDROLASE"/>
    <property type="match status" value="1"/>
</dbReference>
<proteinExistence type="inferred from homology"/>
<dbReference type="SUPFAM" id="SSF51283">
    <property type="entry name" value="dUTPase-like"/>
    <property type="match status" value="1"/>
</dbReference>
<dbReference type="EC" id="3.6.1.23" evidence="2"/>
<comment type="similarity">
    <text evidence="1">Belongs to the dUTPase family.</text>
</comment>
<name>A0A6C0D610_9ZZZZ</name>
<dbReference type="PANTHER" id="PTHR11241">
    <property type="entry name" value="DEOXYURIDINE 5'-TRIPHOSPHATE NUCLEOTIDOHYDROLASE"/>
    <property type="match status" value="1"/>
</dbReference>
<dbReference type="Gene3D" id="2.70.40.10">
    <property type="match status" value="1"/>
</dbReference>
<sequence length="188" mass="21299">MSFSDDVHTPNTRVPSLLTNYYRLELWPTEEGYLYYKDYGTSNRSNDNAGVDLYSVEDYKVSSEFDERHNGPPKAVHLLDLGTRARLVRVFSDGCEEEVHYYMYPRSSMYKSGIMLANSVGIIDRTYRGTLKALVTNLNEHTYPNVVKGTRITQIIAPDMNWIKEIKIVNSLPETARGSGGFGSTGTH</sequence>
<dbReference type="GO" id="GO:0004170">
    <property type="term" value="F:dUTP diphosphatase activity"/>
    <property type="evidence" value="ECO:0007669"/>
    <property type="project" value="UniProtKB-EC"/>
</dbReference>